<evidence type="ECO:0000256" key="1">
    <source>
        <dbReference type="SAM" id="MobiDB-lite"/>
    </source>
</evidence>
<feature type="region of interest" description="Disordered" evidence="1">
    <location>
        <begin position="1"/>
        <end position="48"/>
    </location>
</feature>
<dbReference type="Proteomes" id="UP000002489">
    <property type="component" value="Unassembled WGS sequence"/>
</dbReference>
<dbReference type="AlphaFoldDB" id="A0A0D2XNT6"/>
<protein>
    <recommendedName>
        <fullName evidence="4">Transcription factor domain-containing protein</fullName>
    </recommendedName>
</protein>
<reference evidence="2" key="2">
    <citation type="submission" date="2025-08" db="UniProtKB">
        <authorList>
            <consortium name="EnsemblFungi"/>
        </authorList>
    </citation>
    <scope>IDENTIFICATION</scope>
    <source>
        <strain evidence="2">4287 / CBS 123668 / FGSC 9935 / NRRL 34936</strain>
    </source>
</reference>
<dbReference type="STRING" id="426428.A0A0D2XNT6"/>
<evidence type="ECO:0000313" key="3">
    <source>
        <dbReference type="Proteomes" id="UP000002489"/>
    </source>
</evidence>
<evidence type="ECO:0008006" key="4">
    <source>
        <dbReference type="Google" id="ProtNLM"/>
    </source>
</evidence>
<proteinExistence type="predicted"/>
<evidence type="ECO:0000313" key="2">
    <source>
        <dbReference type="EnsemblFungi" id="FOXG_05621P0"/>
    </source>
</evidence>
<dbReference type="EnsemblFungi" id="FOXG_05621T0">
    <property type="protein sequence ID" value="FOXG_05621P0"/>
    <property type="gene ID" value="FOXG_05621"/>
</dbReference>
<reference evidence="3" key="1">
    <citation type="journal article" date="2012" name="Mol. Plant Microbe Interact.">
        <title>A highly conserved effector in Fusarium oxysporum is required for full virulence on Arabidopsis.</title>
        <authorList>
            <person name="Thatcher L.F."/>
            <person name="Gardiner D.M."/>
            <person name="Kazan K."/>
            <person name="Manners J."/>
        </authorList>
    </citation>
    <scope>NUCLEOTIDE SEQUENCE [LARGE SCALE GENOMIC DNA]</scope>
    <source>
        <strain evidence="3">Fo5176</strain>
    </source>
</reference>
<organism evidence="2 3">
    <name type="scientific">Fusarium oxysporum (strain Fo5176)</name>
    <name type="common">Fusarium vascular wilt</name>
    <dbReference type="NCBI Taxonomy" id="660025"/>
    <lineage>
        <taxon>Eukaryota</taxon>
        <taxon>Fungi</taxon>
        <taxon>Dikarya</taxon>
        <taxon>Ascomycota</taxon>
        <taxon>Pezizomycotina</taxon>
        <taxon>Sordariomycetes</taxon>
        <taxon>Hypocreomycetidae</taxon>
        <taxon>Hypocreales</taxon>
        <taxon>Nectriaceae</taxon>
        <taxon>Fusarium</taxon>
        <taxon>Fusarium oxysporum species complex</taxon>
    </lineage>
</organism>
<sequence>MDAPDVAAREESVMRKGPSAAAAYQPEPTANIPRWPLNSERPHNGPPIKSTIALQAFHLTTGVVQDKSEALLQTERLLHMYIYVKLLWQSIRRSLELGNSDANTDYFDFDMGMGQLDCPDSDFIDDLVGIQFNTDDISMAQLPWEPPISQPEQPLREQQMEDSREKRVVTATAILPQVQQITPGLAIDQHSTPSPSPMINQCQLPSPDDSQTCHSAASIGSVHLSRPTQPSTIKIVPGDRLYLAHFRITIVKAFPVQPTYLWSLVLKCKPLYCAALALAAANLANLYGRHSNDGTWIPMPTHFNKATVFLEQSKASLESSSAASLQLQARLITMFLMEYYELECGSISSIFSSNGGCIFDPSPLGPEFRITFASPSIPQDH</sequence>
<accession>A0A0D2XNT6</accession>
<name>A0A0D2XNT6_FUSOF</name>